<dbReference type="AlphaFoldDB" id="A0A9J6C2V8"/>
<evidence type="ECO:0000313" key="10">
    <source>
        <dbReference type="Proteomes" id="UP001107558"/>
    </source>
</evidence>
<keyword evidence="3" id="KW-0378">Hydrolase</keyword>
<evidence type="ECO:0000259" key="8">
    <source>
        <dbReference type="SMART" id="SM00892"/>
    </source>
</evidence>
<dbReference type="SUPFAM" id="SSF54060">
    <property type="entry name" value="His-Me finger endonucleases"/>
    <property type="match status" value="1"/>
</dbReference>
<keyword evidence="2" id="KW-0540">Nuclease</keyword>
<comment type="caution">
    <text evidence="9">The sequence shown here is derived from an EMBL/GenBank/DDBJ whole genome shotgun (WGS) entry which is preliminary data.</text>
</comment>
<dbReference type="InterPro" id="IPR044929">
    <property type="entry name" value="DNA/RNA_non-sp_Endonuclease_sf"/>
</dbReference>
<dbReference type="SMART" id="SM00477">
    <property type="entry name" value="NUC"/>
    <property type="match status" value="1"/>
</dbReference>
<protein>
    <recommendedName>
        <fullName evidence="11">DNA/RNA non-specific endonuclease domain-containing protein</fullName>
    </recommendedName>
</protein>
<dbReference type="InterPro" id="IPR044925">
    <property type="entry name" value="His-Me_finger_sf"/>
</dbReference>
<proteinExistence type="inferred from homology"/>
<evidence type="ECO:0000259" key="7">
    <source>
        <dbReference type="SMART" id="SM00477"/>
    </source>
</evidence>
<dbReference type="GO" id="GO:0006309">
    <property type="term" value="P:apoptotic DNA fragmentation"/>
    <property type="evidence" value="ECO:0007669"/>
    <property type="project" value="TreeGrafter"/>
</dbReference>
<dbReference type="EMBL" id="JADBJN010000002">
    <property type="protein sequence ID" value="KAG5676221.1"/>
    <property type="molecule type" value="Genomic_DNA"/>
</dbReference>
<dbReference type="GO" id="GO:0005743">
    <property type="term" value="C:mitochondrial inner membrane"/>
    <property type="evidence" value="ECO:0007669"/>
    <property type="project" value="TreeGrafter"/>
</dbReference>
<evidence type="ECO:0000256" key="3">
    <source>
        <dbReference type="ARBA" id="ARBA00022759"/>
    </source>
</evidence>
<reference evidence="9" key="1">
    <citation type="submission" date="2021-03" db="EMBL/GenBank/DDBJ databases">
        <title>Chromosome level genome of the anhydrobiotic midge Polypedilum vanderplanki.</title>
        <authorList>
            <person name="Yoshida Y."/>
            <person name="Kikawada T."/>
            <person name="Gusev O."/>
        </authorList>
    </citation>
    <scope>NUCLEOTIDE SEQUENCE</scope>
    <source>
        <strain evidence="9">NIAS01</strain>
        <tissue evidence="9">Whole body or cell culture</tissue>
    </source>
</reference>
<dbReference type="GO" id="GO:0046872">
    <property type="term" value="F:metal ion binding"/>
    <property type="evidence" value="ECO:0007669"/>
    <property type="project" value="UniProtKB-KW"/>
</dbReference>
<dbReference type="GO" id="GO:0000014">
    <property type="term" value="F:single-stranded DNA endodeoxyribonuclease activity"/>
    <property type="evidence" value="ECO:0007669"/>
    <property type="project" value="TreeGrafter"/>
</dbReference>
<evidence type="ECO:0000256" key="4">
    <source>
        <dbReference type="PIRSR" id="PIRSR640255-1"/>
    </source>
</evidence>
<dbReference type="GO" id="GO:0003676">
    <property type="term" value="F:nucleic acid binding"/>
    <property type="evidence" value="ECO:0007669"/>
    <property type="project" value="InterPro"/>
</dbReference>
<keyword evidence="5" id="KW-0479">Metal-binding</keyword>
<keyword evidence="6" id="KW-0732">Signal</keyword>
<dbReference type="Gene3D" id="3.40.570.10">
    <property type="entry name" value="Extracellular Endonuclease, subunit A"/>
    <property type="match status" value="1"/>
</dbReference>
<sequence>MKSILVFCLFYSLSLCQSDENYLPIDEISDTNLYPTNTAACQVDINSDTGSPQPLYIRPGTQEFFHPSDRRGLIELNVNQQIELFCVQFNSPINVSGLITAECFEGTTFRFNGILYDFRDFSCSNWPVSIAVRTTQRCYNNAIIVNVGFQVNERFLRVYTSCHNTVLETNHYTHYQLTPRSDSNQRSVTRPSWRQLDFFPGKNVDNLHTRVTQRETIARILESPSCADLLIEQPNSEIFLARGHMAAMTDFILANEQRSTFLFINTSPQWQTFNARNWYAIELSTRRLAADRNITLDTYTGTFGVTHLSCENGARRQIFLDYPALQIPVPMLYYKIIVNQANHSGIVFIGVNNVHLTLADIQRDYIVCNDVSDRITYVNWVKNDIVRGYSYACEVNDFLRSVPHVQGLTVTSLLI</sequence>
<evidence type="ECO:0000256" key="5">
    <source>
        <dbReference type="PIRSR" id="PIRSR640255-2"/>
    </source>
</evidence>
<dbReference type="Pfam" id="PF01223">
    <property type="entry name" value="Endonuclease_NS"/>
    <property type="match status" value="1"/>
</dbReference>
<feature type="chain" id="PRO_5039902981" description="DNA/RNA non-specific endonuclease domain-containing protein" evidence="6">
    <location>
        <begin position="19"/>
        <end position="415"/>
    </location>
</feature>
<evidence type="ECO:0000256" key="6">
    <source>
        <dbReference type="SAM" id="SignalP"/>
    </source>
</evidence>
<evidence type="ECO:0000256" key="1">
    <source>
        <dbReference type="ARBA" id="ARBA00010052"/>
    </source>
</evidence>
<evidence type="ECO:0008006" key="11">
    <source>
        <dbReference type="Google" id="ProtNLM"/>
    </source>
</evidence>
<evidence type="ECO:0000313" key="9">
    <source>
        <dbReference type="EMBL" id="KAG5676221.1"/>
    </source>
</evidence>
<dbReference type="InterPro" id="IPR040255">
    <property type="entry name" value="Non-specific_endonuclease"/>
</dbReference>
<dbReference type="PANTHER" id="PTHR13966:SF19">
    <property type="entry name" value="NUCLEASE EXOG, MITOCHONDRIAL"/>
    <property type="match status" value="1"/>
</dbReference>
<feature type="signal peptide" evidence="6">
    <location>
        <begin position="1"/>
        <end position="18"/>
    </location>
</feature>
<feature type="domain" description="DNA/RNA non-specific endonuclease/pyrophosphatase/phosphodiesterase" evidence="8">
    <location>
        <begin position="155"/>
        <end position="398"/>
    </location>
</feature>
<keyword evidence="10" id="KW-1185">Reference proteome</keyword>
<dbReference type="InterPro" id="IPR001604">
    <property type="entry name" value="Endo_G_ENPP1-like_dom"/>
</dbReference>
<feature type="binding site" evidence="5">
    <location>
        <position position="274"/>
    </location>
    <ligand>
        <name>Mg(2+)</name>
        <dbReference type="ChEBI" id="CHEBI:18420"/>
        <note>catalytic</note>
    </ligand>
</feature>
<dbReference type="InterPro" id="IPR020821">
    <property type="entry name" value="ENPP1-3/EXOG-like_nuc-like"/>
</dbReference>
<comment type="similarity">
    <text evidence="1">Belongs to the DNA/RNA non-specific endonuclease family.</text>
</comment>
<evidence type="ECO:0000256" key="2">
    <source>
        <dbReference type="ARBA" id="ARBA00022722"/>
    </source>
</evidence>
<dbReference type="Proteomes" id="UP001107558">
    <property type="component" value="Chromosome 2"/>
</dbReference>
<feature type="active site" description="Proton acceptor" evidence="4">
    <location>
        <position position="244"/>
    </location>
</feature>
<organism evidence="9 10">
    <name type="scientific">Polypedilum vanderplanki</name>
    <name type="common">Sleeping chironomid midge</name>
    <dbReference type="NCBI Taxonomy" id="319348"/>
    <lineage>
        <taxon>Eukaryota</taxon>
        <taxon>Metazoa</taxon>
        <taxon>Ecdysozoa</taxon>
        <taxon>Arthropoda</taxon>
        <taxon>Hexapoda</taxon>
        <taxon>Insecta</taxon>
        <taxon>Pterygota</taxon>
        <taxon>Neoptera</taxon>
        <taxon>Endopterygota</taxon>
        <taxon>Diptera</taxon>
        <taxon>Nematocera</taxon>
        <taxon>Chironomoidea</taxon>
        <taxon>Chironomidae</taxon>
        <taxon>Chironominae</taxon>
        <taxon>Polypedilum</taxon>
        <taxon>Polypedilum</taxon>
    </lineage>
</organism>
<dbReference type="FunFam" id="3.40.570.10:FF:000007">
    <property type="entry name" value="Alkaline nuclease"/>
    <property type="match status" value="1"/>
</dbReference>
<dbReference type="SMART" id="SM00892">
    <property type="entry name" value="Endonuclease_NS"/>
    <property type="match status" value="1"/>
</dbReference>
<accession>A0A9J6C2V8</accession>
<gene>
    <name evidence="9" type="ORF">PVAND_006070</name>
</gene>
<keyword evidence="3" id="KW-0255">Endonuclease</keyword>
<dbReference type="GO" id="GO:0005634">
    <property type="term" value="C:nucleus"/>
    <property type="evidence" value="ECO:0007669"/>
    <property type="project" value="TreeGrafter"/>
</dbReference>
<dbReference type="GO" id="GO:0004521">
    <property type="term" value="F:RNA endonuclease activity"/>
    <property type="evidence" value="ECO:0007669"/>
    <property type="project" value="TreeGrafter"/>
</dbReference>
<dbReference type="OrthoDB" id="5960141at2759"/>
<feature type="domain" description="ENPP1-3/EXOG-like endonuclease/phosphodiesterase" evidence="7">
    <location>
        <begin position="156"/>
        <end position="374"/>
    </location>
</feature>
<name>A0A9J6C2V8_POLVA</name>
<dbReference type="PANTHER" id="PTHR13966">
    <property type="entry name" value="ENDONUCLEASE RELATED"/>
    <property type="match status" value="1"/>
</dbReference>